<dbReference type="RefSeq" id="WP_282024747.1">
    <property type="nucleotide sequence ID" value="NZ_CAMXCH010000009.1"/>
</dbReference>
<sequence length="146" mass="17282">MKKKIEIKGECELIQIDPFQFFEDKQRWKSGETTNCNIYFQKKECKFVSKDVVISYDALKIFNDGLMQIINSGKGNYFFYDENRIISLRCEIDRHSFSPIVVTEDSIYLLEFNFFYYKGSDIKLSGYLLSNRESLKQTIEQIGFLL</sequence>
<dbReference type="EMBL" id="CAMXCH010000009">
    <property type="protein sequence ID" value="CAI3957412.1"/>
    <property type="molecule type" value="Genomic_DNA"/>
</dbReference>
<proteinExistence type="predicted"/>
<organism evidence="1 2">
    <name type="scientific">Commensalibacter papalotli</name>
    <name type="common">ex Botero et al. 2024</name>
    <dbReference type="NCBI Taxonomy" id="2972766"/>
    <lineage>
        <taxon>Bacteria</taxon>
        <taxon>Pseudomonadati</taxon>
        <taxon>Pseudomonadota</taxon>
        <taxon>Alphaproteobacteria</taxon>
        <taxon>Acetobacterales</taxon>
        <taxon>Acetobacteraceae</taxon>
    </lineage>
</organism>
<evidence type="ECO:0000313" key="2">
    <source>
        <dbReference type="Proteomes" id="UP001154272"/>
    </source>
</evidence>
<name>A0ABM9HU48_9PROT</name>
<protein>
    <submittedName>
        <fullName evidence="1">Uncharacterized protein</fullName>
    </submittedName>
</protein>
<accession>A0ABM9HU48</accession>
<dbReference type="Proteomes" id="UP001154272">
    <property type="component" value="Unassembled WGS sequence"/>
</dbReference>
<comment type="caution">
    <text evidence="1">The sequence shown here is derived from an EMBL/GenBank/DDBJ whole genome shotgun (WGS) entry which is preliminary data.</text>
</comment>
<reference evidence="1" key="1">
    <citation type="submission" date="2022-10" db="EMBL/GenBank/DDBJ databases">
        <authorList>
            <person name="Botero Cardona J."/>
        </authorList>
    </citation>
    <scope>NUCLEOTIDE SEQUENCE</scope>
    <source>
        <strain evidence="1">R-83534</strain>
    </source>
</reference>
<evidence type="ECO:0000313" key="1">
    <source>
        <dbReference type="EMBL" id="CAI3957412.1"/>
    </source>
</evidence>
<gene>
    <name evidence="1" type="ORF">R83534S58_LOCUS2089</name>
</gene>
<keyword evidence="2" id="KW-1185">Reference proteome</keyword>